<keyword evidence="3" id="KW-1185">Reference proteome</keyword>
<dbReference type="GO" id="GO:0006508">
    <property type="term" value="P:proteolysis"/>
    <property type="evidence" value="ECO:0007669"/>
    <property type="project" value="InterPro"/>
</dbReference>
<organism evidence="2 3">
    <name type="scientific">Flavimaribacter sediminis</name>
    <dbReference type="NCBI Taxonomy" id="2865987"/>
    <lineage>
        <taxon>Bacteria</taxon>
        <taxon>Pseudomonadati</taxon>
        <taxon>Pseudomonadota</taxon>
        <taxon>Alphaproteobacteria</taxon>
        <taxon>Hyphomicrobiales</taxon>
        <taxon>Rhizobiaceae</taxon>
        <taxon>Flavimaribacter</taxon>
    </lineage>
</organism>
<dbReference type="AlphaFoldDB" id="A0AAE2ZVB5"/>
<dbReference type="InterPro" id="IPR024079">
    <property type="entry name" value="MetalloPept_cat_dom_sf"/>
</dbReference>
<dbReference type="EMBL" id="JAICBX010000006">
    <property type="protein sequence ID" value="MBW8640367.1"/>
    <property type="molecule type" value="Genomic_DNA"/>
</dbReference>
<dbReference type="GO" id="GO:0008270">
    <property type="term" value="F:zinc ion binding"/>
    <property type="evidence" value="ECO:0007669"/>
    <property type="project" value="InterPro"/>
</dbReference>
<reference evidence="2" key="1">
    <citation type="submission" date="2021-08" db="EMBL/GenBank/DDBJ databases">
        <title>Hoeflea bacterium WL0058 sp. nov., isolated from the sediment.</title>
        <authorList>
            <person name="Wang L."/>
            <person name="Zhang D."/>
        </authorList>
    </citation>
    <scope>NUCLEOTIDE SEQUENCE</scope>
    <source>
        <strain evidence="2">WL0058</strain>
    </source>
</reference>
<dbReference type="InterPro" id="IPR006026">
    <property type="entry name" value="Peptidase_Metallo"/>
</dbReference>
<evidence type="ECO:0000313" key="2">
    <source>
        <dbReference type="EMBL" id="MBW8640367.1"/>
    </source>
</evidence>
<dbReference type="GO" id="GO:0008237">
    <property type="term" value="F:metallopeptidase activity"/>
    <property type="evidence" value="ECO:0007669"/>
    <property type="project" value="UniProtKB-KW"/>
</dbReference>
<protein>
    <submittedName>
        <fullName evidence="2">Matrix metalloproteinase-11</fullName>
    </submittedName>
</protein>
<dbReference type="RefSeq" id="WP_220231098.1">
    <property type="nucleotide sequence ID" value="NZ_JAICBX010000006.1"/>
</dbReference>
<feature type="domain" description="Peptidase metallopeptidase" evidence="1">
    <location>
        <begin position="58"/>
        <end position="230"/>
    </location>
</feature>
<comment type="caution">
    <text evidence="2">The sequence shown here is derived from an EMBL/GenBank/DDBJ whole genome shotgun (WGS) entry which is preliminary data.</text>
</comment>
<name>A0AAE2ZVB5_9HYPH</name>
<sequence length="267" mass="30288">MATNPVSMKYSKRLGKDFKDVTHIYANGAVCETDSLGHSDPQTGLSPTELVVHARDGFIPLWAKEVVLKWRFNERSMTIFRNPDQARDYLRNILAEGILLWEDAAPVKFKEVGPGDAWDFELVVSPHKKCVPNVGCTLASAFLPDGGRHELTLYPDLFDVSPKEQAETMAHEIGHVFGLRHFFAQIEEQTWASEVFGEHNEHKPFSIMNYGKDSFMTATDRDDLKKLYNLVWSGALTEINGTPIRLVHPFTTLRPLYGHEDLIAMRM</sequence>
<keyword evidence="2" id="KW-0645">Protease</keyword>
<dbReference type="Gene3D" id="3.40.390.10">
    <property type="entry name" value="Collagenase (Catalytic Domain)"/>
    <property type="match status" value="1"/>
</dbReference>
<dbReference type="CDD" id="cd04268">
    <property type="entry name" value="ZnMc_MMP_like"/>
    <property type="match status" value="1"/>
</dbReference>
<evidence type="ECO:0000313" key="3">
    <source>
        <dbReference type="Proteomes" id="UP001196509"/>
    </source>
</evidence>
<evidence type="ECO:0000259" key="1">
    <source>
        <dbReference type="SMART" id="SM00235"/>
    </source>
</evidence>
<keyword evidence="2" id="KW-0482">Metalloprotease</keyword>
<proteinExistence type="predicted"/>
<dbReference type="SUPFAM" id="SSF55486">
    <property type="entry name" value="Metalloproteases ('zincins'), catalytic domain"/>
    <property type="match status" value="1"/>
</dbReference>
<dbReference type="Proteomes" id="UP001196509">
    <property type="component" value="Unassembled WGS sequence"/>
</dbReference>
<gene>
    <name evidence="2" type="ORF">K1W69_24460</name>
</gene>
<dbReference type="SMART" id="SM00235">
    <property type="entry name" value="ZnMc"/>
    <property type="match status" value="1"/>
</dbReference>
<keyword evidence="2" id="KW-0378">Hydrolase</keyword>
<accession>A0AAE2ZVB5</accession>